<proteinExistence type="predicted"/>
<keyword evidence="3" id="KW-0408">Iron</keyword>
<dbReference type="PANTHER" id="PTHR11615">
    <property type="entry name" value="NITRATE, FORMATE, IRON DEHYDROGENASE"/>
    <property type="match status" value="1"/>
</dbReference>
<comment type="caution">
    <text evidence="7">The sequence shown here is derived from an EMBL/GenBank/DDBJ whole genome shotgun (WGS) entry which is preliminary data.</text>
</comment>
<name>A0A4R2EHL8_9BACT</name>
<protein>
    <submittedName>
        <fullName evidence="7">Iron only hydrogenase large subunit-like protein</fullName>
    </submittedName>
</protein>
<dbReference type="EMBL" id="SLWB01000007">
    <property type="protein sequence ID" value="TCN67567.1"/>
    <property type="molecule type" value="Genomic_DNA"/>
</dbReference>
<feature type="domain" description="4Fe-4S ferredoxin-type" evidence="5">
    <location>
        <begin position="4"/>
        <end position="33"/>
    </location>
</feature>
<dbReference type="InterPro" id="IPR004108">
    <property type="entry name" value="Fe_hydrogenase_lsu_C"/>
</dbReference>
<keyword evidence="1" id="KW-0004">4Fe-4S</keyword>
<dbReference type="Gene3D" id="3.40.950.10">
    <property type="entry name" value="Fe-only Hydrogenase (Larger Subunit), Chain L, domain 3"/>
    <property type="match status" value="1"/>
</dbReference>
<dbReference type="SUPFAM" id="SSF54862">
    <property type="entry name" value="4Fe-4S ferredoxins"/>
    <property type="match status" value="1"/>
</dbReference>
<sequence length="621" mass="70305">MENQLYTIDKHKCVTCYACIRACPVKAIEVGQNNENLQIIKERCIGCGLCEEACPVDAISYRKSIEECFALINSGGLVAALCEPSISAEFPDITDYRKFSQMLRAVGFTNVYEVSFGVDLVAKEYNSLLKEFRGKYFITSLCPSMVSLVEKYYPELVPNLAPIATPMVASAKVVKLIHSNKIKVVYIGPCVESKNEAKRYPGLVDAVITFRELREIFDDLNIKETTLEYSDFDAPFGAEGELYPIRTGFLEAANISQELLTGEITTVSESTNLISMLDSFERNIDNIKSHFNCFMCHGCLMGPGTTKGRNYQMRRSDVIKFARKRIQSLNRDEWHENLRKFKYISLKTSFSEDNQRIDYIPDNIAEDIYREINKDLKSPNLDCKACGFNSCKEMAIACYCGLSTPDICLLSNKKTIAKQRHMLKQEAEKYTKTREALIESEAQANQARIVAQEAQDSLYATIRKLPFGVVFVDKALKITYSNESFVELLGEDAMEINEVVPGLIGAQVKSLLPKDIYNQFHLVTHNPNESVNKDFKYKERLLNVQIFSMGKGNLVGGIFRDLMMPEIQKEEIIRRITEVIDKNLSIVQKIGFLLGEGAAESERMLNSIIKTFKQTPKEEDL</sequence>
<evidence type="ECO:0000256" key="2">
    <source>
        <dbReference type="ARBA" id="ARBA00022723"/>
    </source>
</evidence>
<evidence type="ECO:0000256" key="1">
    <source>
        <dbReference type="ARBA" id="ARBA00022485"/>
    </source>
</evidence>
<dbReference type="PROSITE" id="PS00198">
    <property type="entry name" value="4FE4S_FER_1"/>
    <property type="match status" value="1"/>
</dbReference>
<evidence type="ECO:0000256" key="4">
    <source>
        <dbReference type="ARBA" id="ARBA00023014"/>
    </source>
</evidence>
<keyword evidence="4" id="KW-0411">Iron-sulfur</keyword>
<dbReference type="Gene3D" id="3.30.70.20">
    <property type="match status" value="1"/>
</dbReference>
<dbReference type="RefSeq" id="WP_131839208.1">
    <property type="nucleotide sequence ID" value="NZ_SLWB01000007.1"/>
</dbReference>
<evidence type="ECO:0000313" key="8">
    <source>
        <dbReference type="Proteomes" id="UP000294830"/>
    </source>
</evidence>
<dbReference type="OrthoDB" id="1091152at2"/>
<dbReference type="AlphaFoldDB" id="A0A4R2EHL8"/>
<dbReference type="Pfam" id="PF14697">
    <property type="entry name" value="Fer4_21"/>
    <property type="match status" value="1"/>
</dbReference>
<feature type="domain" description="4Fe-4S ferredoxin-type" evidence="5">
    <location>
        <begin position="35"/>
        <end position="64"/>
    </location>
</feature>
<dbReference type="GO" id="GO:0046872">
    <property type="term" value="F:metal ion binding"/>
    <property type="evidence" value="ECO:0007669"/>
    <property type="project" value="UniProtKB-KW"/>
</dbReference>
<evidence type="ECO:0000313" key="7">
    <source>
        <dbReference type="EMBL" id="TCN67567.1"/>
    </source>
</evidence>
<feature type="domain" description="4Fe-4S" evidence="6">
    <location>
        <begin position="363"/>
        <end position="425"/>
    </location>
</feature>
<dbReference type="Gene3D" id="3.40.50.1780">
    <property type="match status" value="1"/>
</dbReference>
<keyword evidence="8" id="KW-1185">Reference proteome</keyword>
<dbReference type="SUPFAM" id="SSF53920">
    <property type="entry name" value="Fe-only hydrogenase"/>
    <property type="match status" value="1"/>
</dbReference>
<evidence type="ECO:0000256" key="3">
    <source>
        <dbReference type="ARBA" id="ARBA00023004"/>
    </source>
</evidence>
<dbReference type="Gene3D" id="3.30.450.20">
    <property type="entry name" value="PAS domain"/>
    <property type="match status" value="1"/>
</dbReference>
<dbReference type="InterPro" id="IPR007202">
    <property type="entry name" value="4Fe-4S_dom"/>
</dbReference>
<gene>
    <name evidence="7" type="ORF">CLV25_10726</name>
</gene>
<organism evidence="7 8">
    <name type="scientific">Acetobacteroides hydrogenigenes</name>
    <dbReference type="NCBI Taxonomy" id="979970"/>
    <lineage>
        <taxon>Bacteria</taxon>
        <taxon>Pseudomonadati</taxon>
        <taxon>Bacteroidota</taxon>
        <taxon>Bacteroidia</taxon>
        <taxon>Bacteroidales</taxon>
        <taxon>Rikenellaceae</taxon>
        <taxon>Acetobacteroides</taxon>
    </lineage>
</organism>
<dbReference type="PROSITE" id="PS51656">
    <property type="entry name" value="4FE4S"/>
    <property type="match status" value="1"/>
</dbReference>
<evidence type="ECO:0000259" key="5">
    <source>
        <dbReference type="PROSITE" id="PS51379"/>
    </source>
</evidence>
<dbReference type="GO" id="GO:0051539">
    <property type="term" value="F:4 iron, 4 sulfur cluster binding"/>
    <property type="evidence" value="ECO:0007669"/>
    <property type="project" value="UniProtKB-KW"/>
</dbReference>
<accession>A0A4R2EHL8</accession>
<dbReference type="Pfam" id="PF02906">
    <property type="entry name" value="Fe_hyd_lg_C"/>
    <property type="match status" value="1"/>
</dbReference>
<dbReference type="Proteomes" id="UP000294830">
    <property type="component" value="Unassembled WGS sequence"/>
</dbReference>
<dbReference type="InterPro" id="IPR050340">
    <property type="entry name" value="Cytosolic_Fe-S_CAF"/>
</dbReference>
<keyword evidence="2" id="KW-0479">Metal-binding</keyword>
<evidence type="ECO:0000259" key="6">
    <source>
        <dbReference type="PROSITE" id="PS51656"/>
    </source>
</evidence>
<dbReference type="InterPro" id="IPR017896">
    <property type="entry name" value="4Fe4S_Fe-S-bd"/>
</dbReference>
<dbReference type="InterPro" id="IPR009016">
    <property type="entry name" value="Fe_hydrogenase"/>
</dbReference>
<reference evidence="7 8" key="1">
    <citation type="submission" date="2019-03" db="EMBL/GenBank/DDBJ databases">
        <title>Genomic Encyclopedia of Archaeal and Bacterial Type Strains, Phase II (KMG-II): from individual species to whole genera.</title>
        <authorList>
            <person name="Goeker M."/>
        </authorList>
    </citation>
    <scope>NUCLEOTIDE SEQUENCE [LARGE SCALE GENOMIC DNA]</scope>
    <source>
        <strain evidence="7 8">RL-C</strain>
    </source>
</reference>
<dbReference type="InterPro" id="IPR017900">
    <property type="entry name" value="4Fe4S_Fe_S_CS"/>
</dbReference>
<dbReference type="PROSITE" id="PS51379">
    <property type="entry name" value="4FE4S_FER_2"/>
    <property type="match status" value="2"/>
</dbReference>